<reference evidence="2 3" key="1">
    <citation type="submission" date="2017-07" db="EMBL/GenBank/DDBJ databases">
        <title>Bifidobacterium novel species.</title>
        <authorList>
            <person name="Lugli G.A."/>
            <person name="Milani C."/>
            <person name="Duranti S."/>
            <person name="Mangifesta M."/>
        </authorList>
    </citation>
    <scope>NUCLEOTIDE SEQUENCE [LARGE SCALE GENOMIC DNA]</scope>
    <source>
        <strain evidence="3">Uis1B</strain>
    </source>
</reference>
<protein>
    <submittedName>
        <fullName evidence="2">Pilus assembly protein</fullName>
    </submittedName>
</protein>
<feature type="transmembrane region" description="Helical" evidence="1">
    <location>
        <begin position="156"/>
        <end position="176"/>
    </location>
</feature>
<feature type="transmembrane region" description="Helical" evidence="1">
    <location>
        <begin position="6"/>
        <end position="25"/>
    </location>
</feature>
<evidence type="ECO:0000256" key="1">
    <source>
        <dbReference type="SAM" id="Phobius"/>
    </source>
</evidence>
<gene>
    <name evidence="2" type="ORF">Uis1B_0328</name>
</gene>
<comment type="caution">
    <text evidence="2">The sequence shown here is derived from an EMBL/GenBank/DDBJ whole genome shotgun (WGS) entry which is preliminary data.</text>
</comment>
<feature type="transmembrane region" description="Helical" evidence="1">
    <location>
        <begin position="182"/>
        <end position="207"/>
    </location>
</feature>
<proteinExistence type="predicted"/>
<dbReference type="Proteomes" id="UP000235050">
    <property type="component" value="Unassembled WGS sequence"/>
</dbReference>
<accession>A0A2N5JC52</accession>
<keyword evidence="1" id="KW-0812">Transmembrane</keyword>
<organism evidence="2 3">
    <name type="scientific">Bifidobacterium margollesii</name>
    <dbReference type="NCBI Taxonomy" id="2020964"/>
    <lineage>
        <taxon>Bacteria</taxon>
        <taxon>Bacillati</taxon>
        <taxon>Actinomycetota</taxon>
        <taxon>Actinomycetes</taxon>
        <taxon>Bifidobacteriales</taxon>
        <taxon>Bifidobacteriaceae</taxon>
        <taxon>Bifidobacterium</taxon>
    </lineage>
</organism>
<keyword evidence="3" id="KW-1185">Reference proteome</keyword>
<dbReference type="PROSITE" id="PS50096">
    <property type="entry name" value="IQ"/>
    <property type="match status" value="1"/>
</dbReference>
<sequence length="235" mass="25567">MHVLQAYVWCSGVCVGGTVWLLLCAPVRRLRRISALNGTVDRPASRIGIASVLASLIAFVRNGGGLVEAFEEQAGRRFPTASISEYRVREVMESRRAGDETSDQALSVARSVTVACLVSERLGCEAARCLEAVAASHRRSQLVDELRAKALAVPRATMRLLASLPMITIALGELLGARPLSFLFGSAIGGMCLSGGLMCCLIGLLWMRRLLMRLEERGVASEVQADRRGNERRRR</sequence>
<name>A0A2N5JC52_9BIFI</name>
<dbReference type="RefSeq" id="WP_165782675.1">
    <property type="nucleotide sequence ID" value="NZ_NMWU01000005.1"/>
</dbReference>
<keyword evidence="1" id="KW-0472">Membrane</keyword>
<evidence type="ECO:0000313" key="3">
    <source>
        <dbReference type="Proteomes" id="UP000235050"/>
    </source>
</evidence>
<evidence type="ECO:0000313" key="2">
    <source>
        <dbReference type="EMBL" id="PLS31790.1"/>
    </source>
</evidence>
<keyword evidence="1" id="KW-1133">Transmembrane helix</keyword>
<dbReference type="AlphaFoldDB" id="A0A2N5JC52"/>
<dbReference type="EMBL" id="NMWU01000005">
    <property type="protein sequence ID" value="PLS31790.1"/>
    <property type="molecule type" value="Genomic_DNA"/>
</dbReference>